<keyword evidence="3" id="KW-0012">Acyltransferase</keyword>
<feature type="transmembrane region" description="Helical" evidence="1">
    <location>
        <begin position="219"/>
        <end position="235"/>
    </location>
</feature>
<dbReference type="GO" id="GO:0000271">
    <property type="term" value="P:polysaccharide biosynthetic process"/>
    <property type="evidence" value="ECO:0007669"/>
    <property type="project" value="TreeGrafter"/>
</dbReference>
<feature type="transmembrane region" description="Helical" evidence="1">
    <location>
        <begin position="164"/>
        <end position="183"/>
    </location>
</feature>
<organism evidence="3">
    <name type="scientific">Microvirga ossetica</name>
    <dbReference type="NCBI Taxonomy" id="1882682"/>
    <lineage>
        <taxon>Bacteria</taxon>
        <taxon>Pseudomonadati</taxon>
        <taxon>Pseudomonadota</taxon>
        <taxon>Alphaproteobacteria</taxon>
        <taxon>Hyphomicrobiales</taxon>
        <taxon>Methylobacteriaceae</taxon>
        <taxon>Microvirga</taxon>
    </lineage>
</organism>
<name>A0A1B2ELE6_9HYPH</name>
<evidence type="ECO:0000313" key="3">
    <source>
        <dbReference type="EMBL" id="ANY80808.1"/>
    </source>
</evidence>
<dbReference type="KEGG" id="moc:BB934_23390"/>
<dbReference type="GO" id="GO:0016747">
    <property type="term" value="F:acyltransferase activity, transferring groups other than amino-acyl groups"/>
    <property type="evidence" value="ECO:0007669"/>
    <property type="project" value="InterPro"/>
</dbReference>
<dbReference type="PANTHER" id="PTHR23028:SF53">
    <property type="entry name" value="ACYL_TRANSF_3 DOMAIN-CONTAINING PROTEIN"/>
    <property type="match status" value="1"/>
</dbReference>
<sequence>MSVFSFWNNAPSVSSALARDRNNFAPIRLALALAVVVSHAFSVTTGVITDEPLTISTGFTLGEHAVNGFFAISGFLVTMSFDRRGWRDYAIARTLRIAPGLIVAVLAVSLLLGAAMTALPLDEYLQSPGLRRFVTATLTSFKSNIALPGVFADNPFTFPMGTVWTLKYEVMCYAGVFLIGLVGLLRSRLAALVLVAGLALGLVGLDLLRPDAPKSMETALRLPLIFAFGGALYVWRDRARLSGFVLLTLILATWLSSGTFLYKTLLFTGTAYGILWLSLALAVTRFSYEPKADLSYGTYLYGWPIQQSLHALWPGIAAGVLLVPSLAITLLIAAVSWTLIEKPALGLKARALGRRTLKTIEPAAP</sequence>
<dbReference type="AlphaFoldDB" id="A0A1B2ELE6"/>
<reference evidence="3" key="1">
    <citation type="submission" date="2016-07" db="EMBL/GenBank/DDBJ databases">
        <title>Microvirga ossetica sp. nov. a new species of rhizobia isolated from root nodules of the legume species Vicia alpestris Steven originated from North Ossetia region in the Caucasus.</title>
        <authorList>
            <person name="Safronova V.I."/>
            <person name="Kuznetsova I.G."/>
            <person name="Sazanova A.L."/>
            <person name="Belimov A."/>
            <person name="Andronov E."/>
            <person name="Osledkin Y.S."/>
            <person name="Onishchuk O.P."/>
            <person name="Kurchak O.N."/>
            <person name="Shaposhnikov A.I."/>
            <person name="Willems A."/>
            <person name="Tikhonovich I.A."/>
        </authorList>
    </citation>
    <scope>NUCLEOTIDE SEQUENCE [LARGE SCALE GENOMIC DNA]</scope>
    <source>
        <strain evidence="3">V5/3M</strain>
    </source>
</reference>
<feature type="transmembrane region" description="Helical" evidence="1">
    <location>
        <begin position="61"/>
        <end position="81"/>
    </location>
</feature>
<dbReference type="InterPro" id="IPR050879">
    <property type="entry name" value="Acyltransferase_3"/>
</dbReference>
<dbReference type="PANTHER" id="PTHR23028">
    <property type="entry name" value="ACETYLTRANSFERASE"/>
    <property type="match status" value="1"/>
</dbReference>
<feature type="transmembrane region" description="Helical" evidence="1">
    <location>
        <begin position="241"/>
        <end position="262"/>
    </location>
</feature>
<feature type="transmembrane region" description="Helical" evidence="1">
    <location>
        <begin position="29"/>
        <end position="49"/>
    </location>
</feature>
<feature type="transmembrane region" description="Helical" evidence="1">
    <location>
        <begin position="189"/>
        <end position="207"/>
    </location>
</feature>
<dbReference type="RefSeq" id="WP_099511879.1">
    <property type="nucleotide sequence ID" value="NZ_CP016616.1"/>
</dbReference>
<accession>A0A1B2ELE6</accession>
<dbReference type="EMBL" id="CP016616">
    <property type="protein sequence ID" value="ANY80808.1"/>
    <property type="molecule type" value="Genomic_DNA"/>
</dbReference>
<feature type="transmembrane region" description="Helical" evidence="1">
    <location>
        <begin position="101"/>
        <end position="121"/>
    </location>
</feature>
<dbReference type="InterPro" id="IPR002656">
    <property type="entry name" value="Acyl_transf_3_dom"/>
</dbReference>
<feature type="transmembrane region" description="Helical" evidence="1">
    <location>
        <begin position="311"/>
        <end position="340"/>
    </location>
</feature>
<proteinExistence type="predicted"/>
<dbReference type="Pfam" id="PF01757">
    <property type="entry name" value="Acyl_transf_3"/>
    <property type="match status" value="1"/>
</dbReference>
<feature type="transmembrane region" description="Helical" evidence="1">
    <location>
        <begin position="269"/>
        <end position="288"/>
    </location>
</feature>
<evidence type="ECO:0000259" key="2">
    <source>
        <dbReference type="Pfam" id="PF01757"/>
    </source>
</evidence>
<dbReference type="OrthoDB" id="9767863at2"/>
<feature type="domain" description="Acyltransferase 3" evidence="2">
    <location>
        <begin position="28"/>
        <end position="334"/>
    </location>
</feature>
<protein>
    <submittedName>
        <fullName evidence="3">Acyltransferase</fullName>
    </submittedName>
</protein>
<keyword evidence="1" id="KW-0472">Membrane</keyword>
<evidence type="ECO:0000256" key="1">
    <source>
        <dbReference type="SAM" id="Phobius"/>
    </source>
</evidence>
<gene>
    <name evidence="3" type="ORF">BB934_23390</name>
</gene>
<dbReference type="GO" id="GO:0016020">
    <property type="term" value="C:membrane"/>
    <property type="evidence" value="ECO:0007669"/>
    <property type="project" value="TreeGrafter"/>
</dbReference>
<keyword evidence="1" id="KW-1133">Transmembrane helix</keyword>
<keyword evidence="3" id="KW-0808">Transferase</keyword>
<keyword evidence="1" id="KW-0812">Transmembrane</keyword>